<proteinExistence type="predicted"/>
<organism evidence="2">
    <name type="scientific">marine sediment metagenome</name>
    <dbReference type="NCBI Taxonomy" id="412755"/>
    <lineage>
        <taxon>unclassified sequences</taxon>
        <taxon>metagenomes</taxon>
        <taxon>ecological metagenomes</taxon>
    </lineage>
</organism>
<reference evidence="2" key="1">
    <citation type="journal article" date="2015" name="Nature">
        <title>Complex archaea that bridge the gap between prokaryotes and eukaryotes.</title>
        <authorList>
            <person name="Spang A."/>
            <person name="Saw J.H."/>
            <person name="Jorgensen S.L."/>
            <person name="Zaremba-Niedzwiedzka K."/>
            <person name="Martijn J."/>
            <person name="Lind A.E."/>
            <person name="van Eijk R."/>
            <person name="Schleper C."/>
            <person name="Guy L."/>
            <person name="Ettema T.J."/>
        </authorList>
    </citation>
    <scope>NUCLEOTIDE SEQUENCE</scope>
</reference>
<gene>
    <name evidence="2" type="ORF">LCGC14_1367460</name>
</gene>
<feature type="compositionally biased region" description="Basic and acidic residues" evidence="1">
    <location>
        <begin position="224"/>
        <end position="233"/>
    </location>
</feature>
<protein>
    <submittedName>
        <fullName evidence="2">Uncharacterized protein</fullName>
    </submittedName>
</protein>
<sequence>MRHARTDHDRIQDPQNLIPEDEPVLLLRGQDAVAYQVVELYAQLLEGYGRDPELIASIRGQAHRMADWTPHKMPDTPKEYLVGPPVAAGAAALPLVDPIPRAPEAQTRVDGVLEQVGVEPPPVAVDTPDVALPLVKAATDKIVEAALAKDAGTADFSLPPEAQAQAAAALEQAAAQAEPVAVDLPDSVIEPVAEVTEVTKEEALKKLDGLVESDPLDDLPDLNDPPKEEPPSV</sequence>
<comment type="caution">
    <text evidence="2">The sequence shown here is derived from an EMBL/GenBank/DDBJ whole genome shotgun (WGS) entry which is preliminary data.</text>
</comment>
<feature type="region of interest" description="Disordered" evidence="1">
    <location>
        <begin position="206"/>
        <end position="233"/>
    </location>
</feature>
<evidence type="ECO:0000313" key="2">
    <source>
        <dbReference type="EMBL" id="KKM77694.1"/>
    </source>
</evidence>
<dbReference type="EMBL" id="LAZR01008605">
    <property type="protein sequence ID" value="KKM77694.1"/>
    <property type="molecule type" value="Genomic_DNA"/>
</dbReference>
<evidence type="ECO:0000256" key="1">
    <source>
        <dbReference type="SAM" id="MobiDB-lite"/>
    </source>
</evidence>
<accession>A0A0F9K6B4</accession>
<name>A0A0F9K6B4_9ZZZZ</name>
<dbReference type="AlphaFoldDB" id="A0A0F9K6B4"/>